<proteinExistence type="inferred from homology"/>
<dbReference type="PANTHER" id="PTHR23208">
    <property type="entry name" value="LYSOZYME PROTEIN"/>
    <property type="match status" value="1"/>
</dbReference>
<evidence type="ECO:0000256" key="1">
    <source>
        <dbReference type="ARBA" id="ARBA00010646"/>
    </source>
</evidence>
<dbReference type="PANTHER" id="PTHR23208:SF36">
    <property type="entry name" value="LYSOZYME-RELATED"/>
    <property type="match status" value="1"/>
</dbReference>
<dbReference type="InterPro" id="IPR017853">
    <property type="entry name" value="GH"/>
</dbReference>
<dbReference type="InterPro" id="IPR002053">
    <property type="entry name" value="Glyco_hydro_25"/>
</dbReference>
<feature type="signal peptide" evidence="3">
    <location>
        <begin position="1"/>
        <end position="18"/>
    </location>
</feature>
<dbReference type="CDD" id="cd06416">
    <property type="entry name" value="GH25_Lys1-like"/>
    <property type="match status" value="1"/>
</dbReference>
<evidence type="ECO:0000256" key="3">
    <source>
        <dbReference type="SAM" id="SignalP"/>
    </source>
</evidence>
<sequence length="217" mass="25169">MKIYQILVFISLFIPIRAILGFDSINPISTENFTCFLKEGYEFYIGRIYKSIGEVDVTVMENIKNAKKAGFNFIDGYIFPCLMTKCKTAKEQIQDTLNFVQNEGVQIGRLWIDVQDGDIYWELNQSFNQAFILEAVKEVEAMGLKVGIYTNKTHWEKIVGNEWNAVANKPLWWDNWSGKKSFDDFVPFGGWKFPDLQQFNPEYKSSCGVVIDESWYP</sequence>
<evidence type="ECO:0000313" key="4">
    <source>
        <dbReference type="Proteomes" id="UP000887578"/>
    </source>
</evidence>
<dbReference type="PROSITE" id="PS51904">
    <property type="entry name" value="GLYCOSYL_HYDROL_F25_2"/>
    <property type="match status" value="1"/>
</dbReference>
<dbReference type="GO" id="GO:0007165">
    <property type="term" value="P:signal transduction"/>
    <property type="evidence" value="ECO:0007669"/>
    <property type="project" value="TreeGrafter"/>
</dbReference>
<evidence type="ECO:0000313" key="5">
    <source>
        <dbReference type="WBParaSite" id="PDA_v2.g23783.t1"/>
    </source>
</evidence>
<dbReference type="AlphaFoldDB" id="A0A914PY73"/>
<dbReference type="GO" id="GO:0016998">
    <property type="term" value="P:cell wall macromolecule catabolic process"/>
    <property type="evidence" value="ECO:0007669"/>
    <property type="project" value="InterPro"/>
</dbReference>
<evidence type="ECO:0000256" key="2">
    <source>
        <dbReference type="ARBA" id="ARBA00022729"/>
    </source>
</evidence>
<protein>
    <submittedName>
        <fullName evidence="5">Uncharacterized protein</fullName>
    </submittedName>
</protein>
<dbReference type="GO" id="GO:0045087">
    <property type="term" value="P:innate immune response"/>
    <property type="evidence" value="ECO:0007669"/>
    <property type="project" value="TreeGrafter"/>
</dbReference>
<comment type="similarity">
    <text evidence="1">Belongs to the glycosyl hydrolase 25 family.</text>
</comment>
<name>A0A914PY73_9BILA</name>
<accession>A0A914PY73</accession>
<dbReference type="GO" id="GO:0003796">
    <property type="term" value="F:lysozyme activity"/>
    <property type="evidence" value="ECO:0007669"/>
    <property type="project" value="InterPro"/>
</dbReference>
<keyword evidence="4" id="KW-1185">Reference proteome</keyword>
<dbReference type="InterPro" id="IPR051595">
    <property type="entry name" value="GH25_Enzymes"/>
</dbReference>
<keyword evidence="2 3" id="KW-0732">Signal</keyword>
<dbReference type="GO" id="GO:0009253">
    <property type="term" value="P:peptidoglycan catabolic process"/>
    <property type="evidence" value="ECO:0007669"/>
    <property type="project" value="InterPro"/>
</dbReference>
<dbReference type="WBParaSite" id="PDA_v2.g23783.t1">
    <property type="protein sequence ID" value="PDA_v2.g23783.t1"/>
    <property type="gene ID" value="PDA_v2.g23783"/>
</dbReference>
<feature type="chain" id="PRO_5037195457" evidence="3">
    <location>
        <begin position="19"/>
        <end position="217"/>
    </location>
</feature>
<dbReference type="Gene3D" id="3.20.20.80">
    <property type="entry name" value="Glycosidases"/>
    <property type="match status" value="1"/>
</dbReference>
<reference evidence="5" key="1">
    <citation type="submission" date="2022-11" db="UniProtKB">
        <authorList>
            <consortium name="WormBaseParasite"/>
        </authorList>
    </citation>
    <scope>IDENTIFICATION</scope>
</reference>
<organism evidence="4 5">
    <name type="scientific">Panagrolaimus davidi</name>
    <dbReference type="NCBI Taxonomy" id="227884"/>
    <lineage>
        <taxon>Eukaryota</taxon>
        <taxon>Metazoa</taxon>
        <taxon>Ecdysozoa</taxon>
        <taxon>Nematoda</taxon>
        <taxon>Chromadorea</taxon>
        <taxon>Rhabditida</taxon>
        <taxon>Tylenchina</taxon>
        <taxon>Panagrolaimomorpha</taxon>
        <taxon>Panagrolaimoidea</taxon>
        <taxon>Panagrolaimidae</taxon>
        <taxon>Panagrolaimus</taxon>
    </lineage>
</organism>
<dbReference type="SUPFAM" id="SSF51445">
    <property type="entry name" value="(Trans)glycosidases"/>
    <property type="match status" value="1"/>
</dbReference>
<dbReference type="Proteomes" id="UP000887578">
    <property type="component" value="Unplaced"/>
</dbReference>